<protein>
    <submittedName>
        <fullName evidence="3">Integrase</fullName>
    </submittedName>
</protein>
<dbReference type="InterPro" id="IPR011010">
    <property type="entry name" value="DNA_brk_join_enz"/>
</dbReference>
<sequence length="180" mass="21157">MNFVQPIRDLDQIHYIKKYLGERNKRNLLLFVAGINLGLRISDLLELRVKDVRKQYVSLREQKTGKEKRIKINKTLRKAIDQYIKDKDDQEYLFKSREGLNKPISRSSAYIIMREAADYVGLDSIGTHTLRKTFGYWNYKKHKDVALLQEIFNHSSPDITLRYIGITQDAMDKAMDDFGL</sequence>
<dbReference type="InterPro" id="IPR013762">
    <property type="entry name" value="Integrase-like_cat_sf"/>
</dbReference>
<keyword evidence="1" id="KW-0233">DNA recombination</keyword>
<dbReference type="Proteomes" id="UP000028091">
    <property type="component" value="Unassembled WGS sequence"/>
</dbReference>
<dbReference type="RefSeq" id="WP_034320789.1">
    <property type="nucleotide sequence ID" value="NZ_JOTP01000008.1"/>
</dbReference>
<dbReference type="PANTHER" id="PTHR30349">
    <property type="entry name" value="PHAGE INTEGRASE-RELATED"/>
    <property type="match status" value="1"/>
</dbReference>
<organism evidence="3 4">
    <name type="scientific">Bacillus zhangzhouensis</name>
    <dbReference type="NCBI Taxonomy" id="1178540"/>
    <lineage>
        <taxon>Bacteria</taxon>
        <taxon>Bacillati</taxon>
        <taxon>Bacillota</taxon>
        <taxon>Bacilli</taxon>
        <taxon>Bacillales</taxon>
        <taxon>Bacillaceae</taxon>
        <taxon>Bacillus</taxon>
    </lineage>
</organism>
<dbReference type="CDD" id="cd01192">
    <property type="entry name" value="INT_C_like_3"/>
    <property type="match status" value="1"/>
</dbReference>
<dbReference type="GO" id="GO:0015074">
    <property type="term" value="P:DNA integration"/>
    <property type="evidence" value="ECO:0007669"/>
    <property type="project" value="InterPro"/>
</dbReference>
<proteinExistence type="predicted"/>
<dbReference type="GO" id="GO:0006310">
    <property type="term" value="P:DNA recombination"/>
    <property type="evidence" value="ECO:0007669"/>
    <property type="project" value="UniProtKB-KW"/>
</dbReference>
<dbReference type="OrthoDB" id="9788852at2"/>
<evidence type="ECO:0000259" key="2">
    <source>
        <dbReference type="PROSITE" id="PS51898"/>
    </source>
</evidence>
<dbReference type="PROSITE" id="PS51898">
    <property type="entry name" value="TYR_RECOMBINASE"/>
    <property type="match status" value="1"/>
</dbReference>
<dbReference type="InterPro" id="IPR050090">
    <property type="entry name" value="Tyrosine_recombinase_XerCD"/>
</dbReference>
<evidence type="ECO:0000313" key="4">
    <source>
        <dbReference type="Proteomes" id="UP000028091"/>
    </source>
</evidence>
<dbReference type="InterPro" id="IPR002104">
    <property type="entry name" value="Integrase_catalytic"/>
</dbReference>
<dbReference type="Gene3D" id="1.10.443.10">
    <property type="entry name" value="Intergrase catalytic core"/>
    <property type="match status" value="1"/>
</dbReference>
<dbReference type="Pfam" id="PF00589">
    <property type="entry name" value="Phage_integrase"/>
    <property type="match status" value="1"/>
</dbReference>
<comment type="caution">
    <text evidence="3">The sequence shown here is derived from an EMBL/GenBank/DDBJ whole genome shotgun (WGS) entry which is preliminary data.</text>
</comment>
<gene>
    <name evidence="3" type="ORF">BA70_18515</name>
</gene>
<reference evidence="3 4" key="1">
    <citation type="submission" date="2012-09" db="EMBL/GenBank/DDBJ databases">
        <title>Genome Sequence of Bacillus sp. DW5-4.</title>
        <authorList>
            <person name="Lai Q."/>
            <person name="Liu Y."/>
            <person name="Shao Z."/>
        </authorList>
    </citation>
    <scope>NUCLEOTIDE SEQUENCE [LARGE SCALE GENOMIC DNA]</scope>
    <source>
        <strain evidence="3 4">DW5-4</strain>
    </source>
</reference>
<feature type="domain" description="Tyr recombinase" evidence="2">
    <location>
        <begin position="5"/>
        <end position="176"/>
    </location>
</feature>
<dbReference type="PANTHER" id="PTHR30349:SF82">
    <property type="entry name" value="INTEGRASE_RECOMBINASE YOEC-RELATED"/>
    <property type="match status" value="1"/>
</dbReference>
<dbReference type="EMBL" id="JOTP01000008">
    <property type="protein sequence ID" value="KEP26587.1"/>
    <property type="molecule type" value="Genomic_DNA"/>
</dbReference>
<evidence type="ECO:0000313" key="3">
    <source>
        <dbReference type="EMBL" id="KEP26587.1"/>
    </source>
</evidence>
<accession>A0A081LBG1</accession>
<dbReference type="eggNOG" id="COG0582">
    <property type="taxonomic scope" value="Bacteria"/>
</dbReference>
<keyword evidence="4" id="KW-1185">Reference proteome</keyword>
<name>A0A081LBG1_9BACI</name>
<dbReference type="AlphaFoldDB" id="A0A081LBG1"/>
<dbReference type="GO" id="GO:0003677">
    <property type="term" value="F:DNA binding"/>
    <property type="evidence" value="ECO:0007669"/>
    <property type="project" value="InterPro"/>
</dbReference>
<evidence type="ECO:0000256" key="1">
    <source>
        <dbReference type="ARBA" id="ARBA00023172"/>
    </source>
</evidence>
<dbReference type="SUPFAM" id="SSF56349">
    <property type="entry name" value="DNA breaking-rejoining enzymes"/>
    <property type="match status" value="1"/>
</dbReference>